<dbReference type="Pfam" id="PF13279">
    <property type="entry name" value="4HBT_2"/>
    <property type="match status" value="1"/>
</dbReference>
<dbReference type="PANTHER" id="PTHR31793">
    <property type="entry name" value="4-HYDROXYBENZOYL-COA THIOESTERASE FAMILY MEMBER"/>
    <property type="match status" value="1"/>
</dbReference>
<proteinExistence type="inferred from homology"/>
<dbReference type="InterPro" id="IPR006684">
    <property type="entry name" value="YbgC/YbaW"/>
</dbReference>
<dbReference type="InterPro" id="IPR014166">
    <property type="entry name" value="Tol-Pal_acyl-CoA_thioesterase"/>
</dbReference>
<gene>
    <name evidence="3" type="primary">ybgC</name>
    <name evidence="3" type="ORF">ISN74_02970</name>
</gene>
<evidence type="ECO:0000256" key="2">
    <source>
        <dbReference type="ARBA" id="ARBA00022801"/>
    </source>
</evidence>
<comment type="similarity">
    <text evidence="1">Belongs to the 4-hydroxybenzoyl-CoA thioesterase family.</text>
</comment>
<dbReference type="NCBIfam" id="TIGR00051">
    <property type="entry name" value="YbgC/FadM family acyl-CoA thioesterase"/>
    <property type="match status" value="1"/>
</dbReference>
<dbReference type="EMBL" id="CP064030">
    <property type="protein sequence ID" value="QRN54363.1"/>
    <property type="molecule type" value="Genomic_DNA"/>
</dbReference>
<dbReference type="InterPro" id="IPR029069">
    <property type="entry name" value="HotDog_dom_sf"/>
</dbReference>
<accession>A0ABX7GWN2</accession>
<reference evidence="3 4" key="1">
    <citation type="submission" date="2020-10" db="EMBL/GenBank/DDBJ databases">
        <title>Phylogeny of dyella-like bacteria.</title>
        <authorList>
            <person name="Fu J."/>
        </authorList>
    </citation>
    <scope>NUCLEOTIDE SEQUENCE [LARGE SCALE GENOMIC DNA]</scope>
    <source>
        <strain evidence="3 4">DHOB09</strain>
    </source>
</reference>
<dbReference type="PROSITE" id="PS01328">
    <property type="entry name" value="4HBCOA_THIOESTERASE"/>
    <property type="match status" value="1"/>
</dbReference>
<evidence type="ECO:0000313" key="3">
    <source>
        <dbReference type="EMBL" id="QRN54363.1"/>
    </source>
</evidence>
<keyword evidence="4" id="KW-1185">Reference proteome</keyword>
<sequence>MAKMSEATLFDWPVRVYWEDTDAGGVVYHASYLRFLERARTEWLRKLGVDQLALKENTGLGFMVHRMEIDFLRPALLDDELTVTVAVKERRSASILFTQSITRADGTALIQAQVRAACVDLKRMRPAPIPVDIADRIAQA</sequence>
<evidence type="ECO:0000256" key="1">
    <source>
        <dbReference type="ARBA" id="ARBA00005953"/>
    </source>
</evidence>
<protein>
    <submittedName>
        <fullName evidence="3">Tol-pal system-associated acyl-CoA thioesterase</fullName>
    </submittedName>
</protein>
<organism evidence="3 4">
    <name type="scientific">Dyella caseinilytica</name>
    <dbReference type="NCBI Taxonomy" id="1849581"/>
    <lineage>
        <taxon>Bacteria</taxon>
        <taxon>Pseudomonadati</taxon>
        <taxon>Pseudomonadota</taxon>
        <taxon>Gammaproteobacteria</taxon>
        <taxon>Lysobacterales</taxon>
        <taxon>Rhodanobacteraceae</taxon>
        <taxon>Dyella</taxon>
    </lineage>
</organism>
<dbReference type="SUPFAM" id="SSF54637">
    <property type="entry name" value="Thioesterase/thiol ester dehydrase-isomerase"/>
    <property type="match status" value="1"/>
</dbReference>
<dbReference type="CDD" id="cd00586">
    <property type="entry name" value="4HBT"/>
    <property type="match status" value="1"/>
</dbReference>
<dbReference type="InterPro" id="IPR008272">
    <property type="entry name" value="HB-CoA_thioesterase_AS"/>
</dbReference>
<name>A0ABX7GWN2_9GAMM</name>
<dbReference type="PANTHER" id="PTHR31793:SF37">
    <property type="entry name" value="ACYL-COA THIOESTER HYDROLASE YBGC"/>
    <property type="match status" value="1"/>
</dbReference>
<dbReference type="Proteomes" id="UP000663181">
    <property type="component" value="Chromosome"/>
</dbReference>
<dbReference type="PIRSF" id="PIRSF003230">
    <property type="entry name" value="YbgC"/>
    <property type="match status" value="1"/>
</dbReference>
<dbReference type="Gene3D" id="3.10.129.10">
    <property type="entry name" value="Hotdog Thioesterase"/>
    <property type="match status" value="1"/>
</dbReference>
<evidence type="ECO:0000313" key="4">
    <source>
        <dbReference type="Proteomes" id="UP000663181"/>
    </source>
</evidence>
<dbReference type="InterPro" id="IPR050563">
    <property type="entry name" value="4-hydroxybenzoyl-CoA_TE"/>
</dbReference>
<keyword evidence="2" id="KW-0378">Hydrolase</keyword>
<dbReference type="NCBIfam" id="TIGR02799">
    <property type="entry name" value="thio_ybgC"/>
    <property type="match status" value="1"/>
</dbReference>